<reference evidence="3" key="1">
    <citation type="journal article" date="2019" name="Int. J. Syst. Evol. Microbiol.">
        <title>The Global Catalogue of Microorganisms (GCM) 10K type strain sequencing project: providing services to taxonomists for standard genome sequencing and annotation.</title>
        <authorList>
            <consortium name="The Broad Institute Genomics Platform"/>
            <consortium name="The Broad Institute Genome Sequencing Center for Infectious Disease"/>
            <person name="Wu L."/>
            <person name="Ma J."/>
        </authorList>
    </citation>
    <scope>NUCLEOTIDE SEQUENCE [LARGE SCALE GENOMIC DNA]</scope>
    <source>
        <strain evidence="3">CGMCC 1.18575</strain>
    </source>
</reference>
<dbReference type="Gene3D" id="3.40.50.1820">
    <property type="entry name" value="alpha/beta hydrolase"/>
    <property type="match status" value="1"/>
</dbReference>
<dbReference type="RefSeq" id="WP_378138318.1">
    <property type="nucleotide sequence ID" value="NZ_JBHSMI010000052.1"/>
</dbReference>
<dbReference type="Pfam" id="PF00326">
    <property type="entry name" value="Peptidase_S9"/>
    <property type="match status" value="1"/>
</dbReference>
<evidence type="ECO:0000259" key="1">
    <source>
        <dbReference type="Pfam" id="PF00326"/>
    </source>
</evidence>
<dbReference type="SUPFAM" id="SSF53474">
    <property type="entry name" value="alpha/beta-Hydrolases"/>
    <property type="match status" value="1"/>
</dbReference>
<gene>
    <name evidence="2" type="ORF">ACFPOF_26315</name>
</gene>
<keyword evidence="2" id="KW-0378">Hydrolase</keyword>
<organism evidence="2 3">
    <name type="scientific">Cohnella soli</name>
    <dbReference type="NCBI Taxonomy" id="425005"/>
    <lineage>
        <taxon>Bacteria</taxon>
        <taxon>Bacillati</taxon>
        <taxon>Bacillota</taxon>
        <taxon>Bacilli</taxon>
        <taxon>Bacillales</taxon>
        <taxon>Paenibacillaceae</taxon>
        <taxon>Cohnella</taxon>
    </lineage>
</organism>
<dbReference type="EMBL" id="JBHSMI010000052">
    <property type="protein sequence ID" value="MFC5406271.1"/>
    <property type="molecule type" value="Genomic_DNA"/>
</dbReference>
<dbReference type="GO" id="GO:0016787">
    <property type="term" value="F:hydrolase activity"/>
    <property type="evidence" value="ECO:0007669"/>
    <property type="project" value="UniProtKB-KW"/>
</dbReference>
<dbReference type="InterPro" id="IPR029058">
    <property type="entry name" value="AB_hydrolase_fold"/>
</dbReference>
<dbReference type="InterPro" id="IPR001375">
    <property type="entry name" value="Peptidase_S9_cat"/>
</dbReference>
<evidence type="ECO:0000313" key="2">
    <source>
        <dbReference type="EMBL" id="MFC5406271.1"/>
    </source>
</evidence>
<accession>A0ABW0HYE2</accession>
<dbReference type="Proteomes" id="UP001596113">
    <property type="component" value="Unassembled WGS sequence"/>
</dbReference>
<name>A0ABW0HYE2_9BACL</name>
<sequence length="246" mass="27342">MRVTNWRGYECIEFELDGKEGLVVLPKVFAEGRPWVWRAEFFDAFDNADMALLEKGFCRAYYRQNDRYGCPDAVEGMKKFQSYVTRMFGLAEKAIIAGLSRGGLYAFNYAAAYPDNVAVLYLDAPVLDIRSWPGGKGEGVGGEREWQECLTAYGITEEQSITAQVSPLNKVEAVAAARIPIILVAGDADDVVPYVENGLLLAERYRELGGTIETIIKKGIGHHPHGLEQPEPIVSFVIRQCIAPKM</sequence>
<proteinExistence type="predicted"/>
<keyword evidence="3" id="KW-1185">Reference proteome</keyword>
<feature type="domain" description="Peptidase S9 prolyl oligopeptidase catalytic" evidence="1">
    <location>
        <begin position="56"/>
        <end position="222"/>
    </location>
</feature>
<dbReference type="EC" id="3.4.-.-" evidence="2"/>
<comment type="caution">
    <text evidence="2">The sequence shown here is derived from an EMBL/GenBank/DDBJ whole genome shotgun (WGS) entry which is preliminary data.</text>
</comment>
<evidence type="ECO:0000313" key="3">
    <source>
        <dbReference type="Proteomes" id="UP001596113"/>
    </source>
</evidence>
<protein>
    <submittedName>
        <fullName evidence="2">Alpha/beta hydrolase family protein</fullName>
        <ecNumber evidence="2">3.4.-.-</ecNumber>
    </submittedName>
</protein>